<organism evidence="2 3">
    <name type="scientific">Candidatus Anaerostipes excrementavium</name>
    <dbReference type="NCBI Taxonomy" id="2838463"/>
    <lineage>
        <taxon>Bacteria</taxon>
        <taxon>Bacillati</taxon>
        <taxon>Bacillota</taxon>
        <taxon>Clostridia</taxon>
        <taxon>Lachnospirales</taxon>
        <taxon>Lachnospiraceae</taxon>
        <taxon>Anaerostipes</taxon>
    </lineage>
</organism>
<dbReference type="Proteomes" id="UP000886721">
    <property type="component" value="Unassembled WGS sequence"/>
</dbReference>
<evidence type="ECO:0000313" key="2">
    <source>
        <dbReference type="EMBL" id="HIX68762.1"/>
    </source>
</evidence>
<sequence length="73" mass="8903">MDEEDFRYLIQRFIEQEQLNPETAERLLQQILKILFPRGEIKDRQDNRSQNDIVQKLPTLQKKESENEKNEML</sequence>
<feature type="region of interest" description="Disordered" evidence="1">
    <location>
        <begin position="43"/>
        <end position="73"/>
    </location>
</feature>
<accession>A0A9D1WX53</accession>
<name>A0A9D1WX53_9FIRM</name>
<proteinExistence type="predicted"/>
<dbReference type="AlphaFoldDB" id="A0A9D1WX53"/>
<dbReference type="EMBL" id="DXEM01000035">
    <property type="protein sequence ID" value="HIX68762.1"/>
    <property type="molecule type" value="Genomic_DNA"/>
</dbReference>
<evidence type="ECO:0000313" key="3">
    <source>
        <dbReference type="Proteomes" id="UP000886721"/>
    </source>
</evidence>
<protein>
    <submittedName>
        <fullName evidence="2">Uncharacterized protein</fullName>
    </submittedName>
</protein>
<reference evidence="2" key="2">
    <citation type="submission" date="2021-04" db="EMBL/GenBank/DDBJ databases">
        <authorList>
            <person name="Gilroy R."/>
        </authorList>
    </citation>
    <scope>NUCLEOTIDE SEQUENCE</scope>
    <source>
        <strain evidence="2">CHK191-13928</strain>
    </source>
</reference>
<gene>
    <name evidence="2" type="ORF">H9735_11665</name>
</gene>
<evidence type="ECO:0000256" key="1">
    <source>
        <dbReference type="SAM" id="MobiDB-lite"/>
    </source>
</evidence>
<comment type="caution">
    <text evidence="2">The sequence shown here is derived from an EMBL/GenBank/DDBJ whole genome shotgun (WGS) entry which is preliminary data.</text>
</comment>
<reference evidence="2" key="1">
    <citation type="journal article" date="2021" name="PeerJ">
        <title>Extensive microbial diversity within the chicken gut microbiome revealed by metagenomics and culture.</title>
        <authorList>
            <person name="Gilroy R."/>
            <person name="Ravi A."/>
            <person name="Getino M."/>
            <person name="Pursley I."/>
            <person name="Horton D.L."/>
            <person name="Alikhan N.F."/>
            <person name="Baker D."/>
            <person name="Gharbi K."/>
            <person name="Hall N."/>
            <person name="Watson M."/>
            <person name="Adriaenssens E.M."/>
            <person name="Foster-Nyarko E."/>
            <person name="Jarju S."/>
            <person name="Secka A."/>
            <person name="Antonio M."/>
            <person name="Oren A."/>
            <person name="Chaudhuri R.R."/>
            <person name="La Ragione R."/>
            <person name="Hildebrand F."/>
            <person name="Pallen M.J."/>
        </authorList>
    </citation>
    <scope>NUCLEOTIDE SEQUENCE</scope>
    <source>
        <strain evidence="2">CHK191-13928</strain>
    </source>
</reference>
<feature type="compositionally biased region" description="Basic and acidic residues" evidence="1">
    <location>
        <begin position="61"/>
        <end position="73"/>
    </location>
</feature>